<keyword evidence="9" id="KW-1185">Reference proteome</keyword>
<evidence type="ECO:0000256" key="5">
    <source>
        <dbReference type="PROSITE-ProRule" id="PRU00339"/>
    </source>
</evidence>
<dbReference type="Pfam" id="PF13181">
    <property type="entry name" value="TPR_8"/>
    <property type="match status" value="1"/>
</dbReference>
<dbReference type="InterPro" id="IPR051966">
    <property type="entry name" value="RPAP3"/>
</dbReference>
<evidence type="ECO:0000256" key="1">
    <source>
        <dbReference type="ARBA" id="ARBA00022737"/>
    </source>
</evidence>
<feature type="region of interest" description="Disordered" evidence="6">
    <location>
        <begin position="163"/>
        <end position="276"/>
    </location>
</feature>
<evidence type="ECO:0000256" key="3">
    <source>
        <dbReference type="ARBA" id="ARBA00038275"/>
    </source>
</evidence>
<dbReference type="Pfam" id="PF13877">
    <property type="entry name" value="RPAP3_C"/>
    <property type="match status" value="1"/>
</dbReference>
<name>A0A5C3M1N8_9AGAR</name>
<evidence type="ECO:0000256" key="2">
    <source>
        <dbReference type="ARBA" id="ARBA00022803"/>
    </source>
</evidence>
<feature type="region of interest" description="Disordered" evidence="6">
    <location>
        <begin position="1"/>
        <end position="24"/>
    </location>
</feature>
<accession>A0A5C3M1N8</accession>
<dbReference type="PANTHER" id="PTHR46423:SF1">
    <property type="entry name" value="RNA POLYMERASE II-ASSOCIATED PROTEIN 3"/>
    <property type="match status" value="1"/>
</dbReference>
<feature type="compositionally biased region" description="Low complexity" evidence="6">
    <location>
        <begin position="163"/>
        <end position="175"/>
    </location>
</feature>
<feature type="domain" description="RNA-polymerase II-associated protein 3-like C-terminal" evidence="7">
    <location>
        <begin position="364"/>
        <end position="457"/>
    </location>
</feature>
<feature type="repeat" description="TPR" evidence="5">
    <location>
        <begin position="74"/>
        <end position="107"/>
    </location>
</feature>
<evidence type="ECO:0000259" key="7">
    <source>
        <dbReference type="Pfam" id="PF13877"/>
    </source>
</evidence>
<keyword evidence="1" id="KW-0677">Repeat</keyword>
<dbReference type="InterPro" id="IPR019734">
    <property type="entry name" value="TPR_rpt"/>
</dbReference>
<evidence type="ECO:0000313" key="8">
    <source>
        <dbReference type="EMBL" id="TFK39052.1"/>
    </source>
</evidence>
<evidence type="ECO:0000313" key="9">
    <source>
        <dbReference type="Proteomes" id="UP000308652"/>
    </source>
</evidence>
<dbReference type="SMART" id="SM00028">
    <property type="entry name" value="TPR"/>
    <property type="match status" value="3"/>
</dbReference>
<evidence type="ECO:0000256" key="6">
    <source>
        <dbReference type="SAM" id="MobiDB-lite"/>
    </source>
</evidence>
<comment type="similarity">
    <text evidence="3">Belongs to the RPAP3 family.</text>
</comment>
<protein>
    <recommendedName>
        <fullName evidence="4">RNA polymerase II-associated protein 3</fullName>
    </recommendedName>
</protein>
<dbReference type="AlphaFoldDB" id="A0A5C3M1N8"/>
<dbReference type="InterPro" id="IPR011990">
    <property type="entry name" value="TPR-like_helical_dom_sf"/>
</dbReference>
<dbReference type="OrthoDB" id="629492at2759"/>
<feature type="compositionally biased region" description="Basic and acidic residues" evidence="6">
    <location>
        <begin position="194"/>
        <end position="211"/>
    </location>
</feature>
<organism evidence="8 9">
    <name type="scientific">Crucibulum laeve</name>
    <dbReference type="NCBI Taxonomy" id="68775"/>
    <lineage>
        <taxon>Eukaryota</taxon>
        <taxon>Fungi</taxon>
        <taxon>Dikarya</taxon>
        <taxon>Basidiomycota</taxon>
        <taxon>Agaricomycotina</taxon>
        <taxon>Agaricomycetes</taxon>
        <taxon>Agaricomycetidae</taxon>
        <taxon>Agaricales</taxon>
        <taxon>Agaricineae</taxon>
        <taxon>Nidulariaceae</taxon>
        <taxon>Crucibulum</taxon>
    </lineage>
</organism>
<dbReference type="Gene3D" id="1.25.40.10">
    <property type="entry name" value="Tetratricopeptide repeat domain"/>
    <property type="match status" value="1"/>
</dbReference>
<gene>
    <name evidence="8" type="ORF">BDQ12DRAFT_630217</name>
</gene>
<keyword evidence="2 5" id="KW-0802">TPR repeat</keyword>
<dbReference type="Proteomes" id="UP000308652">
    <property type="component" value="Unassembled WGS sequence"/>
</dbReference>
<reference evidence="8 9" key="1">
    <citation type="journal article" date="2019" name="Nat. Ecol. Evol.">
        <title>Megaphylogeny resolves global patterns of mushroom evolution.</title>
        <authorList>
            <person name="Varga T."/>
            <person name="Krizsan K."/>
            <person name="Foldi C."/>
            <person name="Dima B."/>
            <person name="Sanchez-Garcia M."/>
            <person name="Sanchez-Ramirez S."/>
            <person name="Szollosi G.J."/>
            <person name="Szarkandi J.G."/>
            <person name="Papp V."/>
            <person name="Albert L."/>
            <person name="Andreopoulos W."/>
            <person name="Angelini C."/>
            <person name="Antonin V."/>
            <person name="Barry K.W."/>
            <person name="Bougher N.L."/>
            <person name="Buchanan P."/>
            <person name="Buyck B."/>
            <person name="Bense V."/>
            <person name="Catcheside P."/>
            <person name="Chovatia M."/>
            <person name="Cooper J."/>
            <person name="Damon W."/>
            <person name="Desjardin D."/>
            <person name="Finy P."/>
            <person name="Geml J."/>
            <person name="Haridas S."/>
            <person name="Hughes K."/>
            <person name="Justo A."/>
            <person name="Karasinski D."/>
            <person name="Kautmanova I."/>
            <person name="Kiss B."/>
            <person name="Kocsube S."/>
            <person name="Kotiranta H."/>
            <person name="LaButti K.M."/>
            <person name="Lechner B.E."/>
            <person name="Liimatainen K."/>
            <person name="Lipzen A."/>
            <person name="Lukacs Z."/>
            <person name="Mihaltcheva S."/>
            <person name="Morgado L.N."/>
            <person name="Niskanen T."/>
            <person name="Noordeloos M.E."/>
            <person name="Ohm R.A."/>
            <person name="Ortiz-Santana B."/>
            <person name="Ovrebo C."/>
            <person name="Racz N."/>
            <person name="Riley R."/>
            <person name="Savchenko A."/>
            <person name="Shiryaev A."/>
            <person name="Soop K."/>
            <person name="Spirin V."/>
            <person name="Szebenyi C."/>
            <person name="Tomsovsky M."/>
            <person name="Tulloss R.E."/>
            <person name="Uehling J."/>
            <person name="Grigoriev I.V."/>
            <person name="Vagvolgyi C."/>
            <person name="Papp T."/>
            <person name="Martin F.M."/>
            <person name="Miettinen O."/>
            <person name="Hibbett D.S."/>
            <person name="Nagy L.G."/>
        </authorList>
    </citation>
    <scope>NUCLEOTIDE SEQUENCE [LARGE SCALE GENOMIC DNA]</scope>
    <source>
        <strain evidence="8 9">CBS 166.37</strain>
    </source>
</reference>
<proteinExistence type="inferred from homology"/>
<dbReference type="InterPro" id="IPR025986">
    <property type="entry name" value="RPAP3-like_C"/>
</dbReference>
<dbReference type="STRING" id="68775.A0A5C3M1N8"/>
<dbReference type="EMBL" id="ML213601">
    <property type="protein sequence ID" value="TFK39052.1"/>
    <property type="molecule type" value="Genomic_DNA"/>
</dbReference>
<dbReference type="GO" id="GO:0101031">
    <property type="term" value="C:protein folding chaperone complex"/>
    <property type="evidence" value="ECO:0007669"/>
    <property type="project" value="TreeGrafter"/>
</dbReference>
<feature type="compositionally biased region" description="Polar residues" evidence="6">
    <location>
        <begin position="213"/>
        <end position="227"/>
    </location>
</feature>
<sequence length="481" mass="51850">MDSSKAQTAKEKGNSAFKAGDYPGAIGHYTTAILSNRNDPTFPLNRAAAYLKLGKNEDAERDCSTVLSLNPKNTKALFRRGQARVDMGRLIDAQRDFTEALRIEPTNDSVKAELKKVAELIEKEKQKKTKTGVVATVLASLAPEIAPKRRRVPIMVVEPDGSSYMASTASTSSASQPERAPSVKQSPKAPKVGKKVEEERLKPVSTRKLEKSPNITSPPSSATQPKSASEPLSDAAAALRSGQATPPKATSFKDVKQVRNNTKPSRVGGGIFRPSGNNTIFPERHLPSTSSPVPPAAPKLPQATALATMPTAAPLQSQPPAPSLPATTMTPELLTADAASPKPEEKMDMDLPKQPVGNPKPVQPPATLFDLVRAWASSTSNTERWLLITSIPPSKLPEFCKTSLEPMLLVSILETFLAMLEGSNDSNMTLLIKQYMECFAKVPRIGVLILFLSKNEKSIAKQVWYRLGVEAPTGVWSAVNS</sequence>
<dbReference type="SUPFAM" id="SSF48452">
    <property type="entry name" value="TPR-like"/>
    <property type="match status" value="1"/>
</dbReference>
<dbReference type="PANTHER" id="PTHR46423">
    <property type="entry name" value="RNA POLYMERASE II-ASSOCIATED PROTEIN 3"/>
    <property type="match status" value="1"/>
</dbReference>
<dbReference type="PROSITE" id="PS50005">
    <property type="entry name" value="TPR"/>
    <property type="match status" value="1"/>
</dbReference>
<evidence type="ECO:0000256" key="4">
    <source>
        <dbReference type="ARBA" id="ARBA00040133"/>
    </source>
</evidence>